<dbReference type="PANTHER" id="PTHR43442">
    <property type="entry name" value="GLUCONOKINASE-RELATED"/>
    <property type="match status" value="1"/>
</dbReference>
<evidence type="ECO:0000256" key="9">
    <source>
        <dbReference type="ARBA" id="ARBA00048090"/>
    </source>
</evidence>
<dbReference type="GO" id="GO:0019521">
    <property type="term" value="P:D-gluconate metabolic process"/>
    <property type="evidence" value="ECO:0007669"/>
    <property type="project" value="UniProtKB-KW"/>
</dbReference>
<evidence type="ECO:0000256" key="3">
    <source>
        <dbReference type="ARBA" id="ARBA00012054"/>
    </source>
</evidence>
<keyword evidence="12" id="KW-1185">Reference proteome</keyword>
<geneLocation type="plasmid" evidence="12">
    <name>pemeittgr7c</name>
</geneLocation>
<dbReference type="GO" id="GO:0005524">
    <property type="term" value="F:ATP binding"/>
    <property type="evidence" value="ECO:0007669"/>
    <property type="project" value="UniProtKB-KW"/>
</dbReference>
<dbReference type="Proteomes" id="UP000510721">
    <property type="component" value="Plasmid pEmeITTGR7c"/>
</dbReference>
<dbReference type="InterPro" id="IPR027417">
    <property type="entry name" value="P-loop_NTPase"/>
</dbReference>
<dbReference type="EMBL" id="CP041241">
    <property type="protein sequence ID" value="QLL66019.1"/>
    <property type="molecule type" value="Genomic_DNA"/>
</dbReference>
<dbReference type="GO" id="GO:0005737">
    <property type="term" value="C:cytoplasm"/>
    <property type="evidence" value="ECO:0007669"/>
    <property type="project" value="TreeGrafter"/>
</dbReference>
<keyword evidence="8" id="KW-0311">Gluconate utilization</keyword>
<keyword evidence="5 10" id="KW-0547">Nucleotide-binding</keyword>
<reference evidence="11 12" key="1">
    <citation type="submission" date="2019-06" db="EMBL/GenBank/DDBJ databases">
        <title>Complete genome sequence of Ensifer mexicanus ITTG R7 isolated from nodules of Acacia angustissima (Mill.) Kuntze.</title>
        <authorList>
            <person name="Rincon-Rosales R."/>
            <person name="Rogel M.A."/>
            <person name="Guerrero G."/>
            <person name="Rincon-Molina C.I."/>
            <person name="Lopez-Lopez A."/>
            <person name="Martinez-Romero E."/>
        </authorList>
    </citation>
    <scope>NUCLEOTIDE SEQUENCE [LARGE SCALE GENOMIC DNA]</scope>
    <source>
        <strain evidence="11 12">ITTG R7</strain>
        <plasmid evidence="12">pemeittgr7c</plasmid>
    </source>
</reference>
<protein>
    <recommendedName>
        <fullName evidence="3 10">Gluconokinase</fullName>
        <ecNumber evidence="3 10">2.7.1.12</ecNumber>
    </recommendedName>
</protein>
<evidence type="ECO:0000313" key="12">
    <source>
        <dbReference type="Proteomes" id="UP000510721"/>
    </source>
</evidence>
<evidence type="ECO:0000256" key="4">
    <source>
        <dbReference type="ARBA" id="ARBA00022679"/>
    </source>
</evidence>
<organism evidence="11 12">
    <name type="scientific">Sinorhizobium mexicanum</name>
    <dbReference type="NCBI Taxonomy" id="375549"/>
    <lineage>
        <taxon>Bacteria</taxon>
        <taxon>Pseudomonadati</taxon>
        <taxon>Pseudomonadota</taxon>
        <taxon>Alphaproteobacteria</taxon>
        <taxon>Hyphomicrobiales</taxon>
        <taxon>Rhizobiaceae</taxon>
        <taxon>Sinorhizobium/Ensifer group</taxon>
        <taxon>Sinorhizobium</taxon>
    </lineage>
</organism>
<evidence type="ECO:0000256" key="10">
    <source>
        <dbReference type="RuleBase" id="RU363066"/>
    </source>
</evidence>
<gene>
    <name evidence="11" type="ORF">FKV68_32680</name>
</gene>
<name>A0A859R364_9HYPH</name>
<sequence>MTDKKHRPAAPAHRFPGSLVVMGVSGSGKSSVGERIAKAYGYPFIEGDALHPPENIKKMSDGVPLTDDDRWPWLAAIGRKLAESSGPAVVACSALKLSYRQKLRESAPEELAFVYLHGTEAVLAERMQHRTGHFMPPSLLETQLATLEDPTGEANTVAIDIDQPLAAIVDEALAALGKM</sequence>
<evidence type="ECO:0000256" key="7">
    <source>
        <dbReference type="ARBA" id="ARBA00022840"/>
    </source>
</evidence>
<dbReference type="AlphaFoldDB" id="A0A859R364"/>
<evidence type="ECO:0000256" key="6">
    <source>
        <dbReference type="ARBA" id="ARBA00022777"/>
    </source>
</evidence>
<evidence type="ECO:0000313" key="11">
    <source>
        <dbReference type="EMBL" id="QLL66019.1"/>
    </source>
</evidence>
<dbReference type="KEGG" id="emx:FKV68_32680"/>
<dbReference type="GO" id="GO:0046316">
    <property type="term" value="F:gluconokinase activity"/>
    <property type="evidence" value="ECO:0007669"/>
    <property type="project" value="UniProtKB-EC"/>
</dbReference>
<dbReference type="Pfam" id="PF13671">
    <property type="entry name" value="AAA_33"/>
    <property type="match status" value="1"/>
</dbReference>
<dbReference type="SUPFAM" id="SSF52540">
    <property type="entry name" value="P-loop containing nucleoside triphosphate hydrolases"/>
    <property type="match status" value="1"/>
</dbReference>
<keyword evidence="4 10" id="KW-0808">Transferase</keyword>
<evidence type="ECO:0000256" key="2">
    <source>
        <dbReference type="ARBA" id="ARBA00008420"/>
    </source>
</evidence>
<comment type="similarity">
    <text evidence="2 10">Belongs to the gluconokinase GntK/GntV family.</text>
</comment>
<comment type="catalytic activity">
    <reaction evidence="9 10">
        <text>D-gluconate + ATP = 6-phospho-D-gluconate + ADP + H(+)</text>
        <dbReference type="Rhea" id="RHEA:19433"/>
        <dbReference type="ChEBI" id="CHEBI:15378"/>
        <dbReference type="ChEBI" id="CHEBI:18391"/>
        <dbReference type="ChEBI" id="CHEBI:30616"/>
        <dbReference type="ChEBI" id="CHEBI:58759"/>
        <dbReference type="ChEBI" id="CHEBI:456216"/>
        <dbReference type="EC" id="2.7.1.12"/>
    </reaction>
</comment>
<dbReference type="Gene3D" id="3.40.50.300">
    <property type="entry name" value="P-loop containing nucleotide triphosphate hydrolases"/>
    <property type="match status" value="1"/>
</dbReference>
<dbReference type="EC" id="2.7.1.12" evidence="3 10"/>
<keyword evidence="7 10" id="KW-0067">ATP-binding</keyword>
<keyword evidence="6 10" id="KW-0418">Kinase</keyword>
<dbReference type="CDD" id="cd02021">
    <property type="entry name" value="GntK"/>
    <property type="match status" value="1"/>
</dbReference>
<evidence type="ECO:0000256" key="1">
    <source>
        <dbReference type="ARBA" id="ARBA00004761"/>
    </source>
</evidence>
<keyword evidence="11" id="KW-0614">Plasmid</keyword>
<evidence type="ECO:0000256" key="8">
    <source>
        <dbReference type="ARBA" id="ARBA00023064"/>
    </source>
</evidence>
<dbReference type="RefSeq" id="WP_180942915.1">
    <property type="nucleotide sequence ID" value="NZ_CP041241.1"/>
</dbReference>
<dbReference type="PANTHER" id="PTHR43442:SF3">
    <property type="entry name" value="GLUCONOKINASE-RELATED"/>
    <property type="match status" value="1"/>
</dbReference>
<proteinExistence type="inferred from homology"/>
<comment type="pathway">
    <text evidence="1">Carbohydrate acid metabolism.</text>
</comment>
<evidence type="ECO:0000256" key="5">
    <source>
        <dbReference type="ARBA" id="ARBA00022741"/>
    </source>
</evidence>
<dbReference type="FunFam" id="3.40.50.300:FF:000522">
    <property type="entry name" value="Gluconokinase"/>
    <property type="match status" value="1"/>
</dbReference>
<dbReference type="NCBIfam" id="TIGR01313">
    <property type="entry name" value="therm_gnt_kin"/>
    <property type="match status" value="1"/>
</dbReference>
<accession>A0A859R364</accession>
<dbReference type="InterPro" id="IPR006001">
    <property type="entry name" value="Therm_gnt_kin"/>
</dbReference>